<dbReference type="AlphaFoldDB" id="A0AB34KC51"/>
<proteinExistence type="predicted"/>
<name>A0AB34KC51_PRYPA</name>
<dbReference type="InterPro" id="IPR011992">
    <property type="entry name" value="EF-hand-dom_pair"/>
</dbReference>
<dbReference type="PROSITE" id="PS50222">
    <property type="entry name" value="EF_HAND_2"/>
    <property type="match status" value="2"/>
</dbReference>
<dbReference type="FunFam" id="1.10.238.10:FF:000178">
    <property type="entry name" value="Calmodulin-2 A"/>
    <property type="match status" value="1"/>
</dbReference>
<dbReference type="EMBL" id="JBGBPQ010000001">
    <property type="protein sequence ID" value="KAL1530828.1"/>
    <property type="molecule type" value="Genomic_DNA"/>
</dbReference>
<evidence type="ECO:0000313" key="3">
    <source>
        <dbReference type="EMBL" id="KAL1530828.1"/>
    </source>
</evidence>
<dbReference type="Proteomes" id="UP001515480">
    <property type="component" value="Unassembled WGS sequence"/>
</dbReference>
<accession>A0AB34KC51</accession>
<evidence type="ECO:0000256" key="1">
    <source>
        <dbReference type="ARBA" id="ARBA00022737"/>
    </source>
</evidence>
<dbReference type="GO" id="GO:0043226">
    <property type="term" value="C:organelle"/>
    <property type="evidence" value="ECO:0007669"/>
    <property type="project" value="UniProtKB-ARBA"/>
</dbReference>
<gene>
    <name evidence="3" type="ORF">AB1Y20_001724</name>
</gene>
<evidence type="ECO:0000259" key="2">
    <source>
        <dbReference type="PROSITE" id="PS50222"/>
    </source>
</evidence>
<dbReference type="Gene3D" id="1.10.238.10">
    <property type="entry name" value="EF-hand"/>
    <property type="match status" value="2"/>
</dbReference>
<feature type="domain" description="EF-hand" evidence="2">
    <location>
        <begin position="46"/>
        <end position="81"/>
    </location>
</feature>
<sequence>MREGVVTEGEADLGDSPTTLQACAMTTTSKANAYGDQDREAIRKREVFKAIKEGFSLFDRDNKGVCDVREIGTIVRHLGICPTEIELHDMITEIEDEEPNGFIRYERFERMMARVLIETQYPRDSEDKLLRAFRTLDPDNKGYVEGDKIRTLLTTHGERFTQEEIDDFLSFAVDAESGLLHYEDYVMQVCGQ</sequence>
<dbReference type="PANTHER" id="PTHR46763:SF1">
    <property type="entry name" value="DYNEIN REGULATORY COMPLEX PROTEIN 8"/>
    <property type="match status" value="1"/>
</dbReference>
<evidence type="ECO:0000313" key="4">
    <source>
        <dbReference type="Proteomes" id="UP001515480"/>
    </source>
</evidence>
<keyword evidence="1" id="KW-0677">Repeat</keyword>
<comment type="caution">
    <text evidence="3">The sequence shown here is derived from an EMBL/GenBank/DDBJ whole genome shotgun (WGS) entry which is preliminary data.</text>
</comment>
<protein>
    <recommendedName>
        <fullName evidence="2">EF-hand domain-containing protein</fullName>
    </recommendedName>
</protein>
<dbReference type="SMART" id="SM00054">
    <property type="entry name" value="EFh"/>
    <property type="match status" value="3"/>
</dbReference>
<organism evidence="3 4">
    <name type="scientific">Prymnesium parvum</name>
    <name type="common">Toxic golden alga</name>
    <dbReference type="NCBI Taxonomy" id="97485"/>
    <lineage>
        <taxon>Eukaryota</taxon>
        <taxon>Haptista</taxon>
        <taxon>Haptophyta</taxon>
        <taxon>Prymnesiophyceae</taxon>
        <taxon>Prymnesiales</taxon>
        <taxon>Prymnesiaceae</taxon>
        <taxon>Prymnesium</taxon>
    </lineage>
</organism>
<dbReference type="InterPro" id="IPR002048">
    <property type="entry name" value="EF_hand_dom"/>
</dbReference>
<dbReference type="SUPFAM" id="SSF47473">
    <property type="entry name" value="EF-hand"/>
    <property type="match status" value="1"/>
</dbReference>
<keyword evidence="4" id="KW-1185">Reference proteome</keyword>
<dbReference type="GO" id="GO:0005509">
    <property type="term" value="F:calcium ion binding"/>
    <property type="evidence" value="ECO:0007669"/>
    <property type="project" value="InterPro"/>
</dbReference>
<feature type="domain" description="EF-hand" evidence="2">
    <location>
        <begin position="124"/>
        <end position="159"/>
    </location>
</feature>
<dbReference type="PANTHER" id="PTHR46763">
    <property type="entry name" value="DYNEIN REGULATORY COMPLEX PROTEIN 8"/>
    <property type="match status" value="1"/>
</dbReference>
<reference evidence="3 4" key="1">
    <citation type="journal article" date="2024" name="Science">
        <title>Giant polyketide synthase enzymes in the biosynthesis of giant marine polyether toxins.</title>
        <authorList>
            <person name="Fallon T.R."/>
            <person name="Shende V.V."/>
            <person name="Wierzbicki I.H."/>
            <person name="Pendleton A.L."/>
            <person name="Watervoot N.F."/>
            <person name="Auber R.P."/>
            <person name="Gonzalez D.J."/>
            <person name="Wisecaver J.H."/>
            <person name="Moore B.S."/>
        </authorList>
    </citation>
    <scope>NUCLEOTIDE SEQUENCE [LARGE SCALE GENOMIC DNA]</scope>
    <source>
        <strain evidence="3 4">12B1</strain>
    </source>
</reference>